<reference evidence="3 4" key="1">
    <citation type="submission" date="2015-02" db="EMBL/GenBank/DDBJ databases">
        <authorList>
            <person name="Ju K.-S."/>
            <person name="Doroghazi J.R."/>
            <person name="Metcalf W."/>
        </authorList>
    </citation>
    <scope>NUCLEOTIDE SEQUENCE [LARGE SCALE GENOMIC DNA]</scope>
    <source>
        <strain evidence="3 4">NRRL B-16140</strain>
    </source>
</reference>
<dbReference type="SUPFAM" id="SSF52540">
    <property type="entry name" value="P-loop containing nucleoside triphosphate hydrolases"/>
    <property type="match status" value="1"/>
</dbReference>
<dbReference type="OrthoDB" id="5150226at2"/>
<keyword evidence="1" id="KW-1133">Transmembrane helix</keyword>
<dbReference type="Gene3D" id="3.40.50.300">
    <property type="entry name" value="P-loop containing nucleotide triphosphate hydrolases"/>
    <property type="match status" value="1"/>
</dbReference>
<dbReference type="EMBL" id="JYJG01000086">
    <property type="protein sequence ID" value="KJK49312.1"/>
    <property type="molecule type" value="Genomic_DNA"/>
</dbReference>
<keyword evidence="1" id="KW-0812">Transmembrane</keyword>
<organism evidence="3 4">
    <name type="scientific">Lentzea aerocolonigenes</name>
    <name type="common">Lechevalieria aerocolonigenes</name>
    <name type="synonym">Saccharothrix aerocolonigenes</name>
    <dbReference type="NCBI Taxonomy" id="68170"/>
    <lineage>
        <taxon>Bacteria</taxon>
        <taxon>Bacillati</taxon>
        <taxon>Actinomycetota</taxon>
        <taxon>Actinomycetes</taxon>
        <taxon>Pseudonocardiales</taxon>
        <taxon>Pseudonocardiaceae</taxon>
        <taxon>Lentzea</taxon>
    </lineage>
</organism>
<keyword evidence="4" id="KW-1185">Reference proteome</keyword>
<comment type="caution">
    <text evidence="3">The sequence shown here is derived from an EMBL/GenBank/DDBJ whole genome shotgun (WGS) entry which is preliminary data.</text>
</comment>
<dbReference type="PATRIC" id="fig|68170.10.peg.3023"/>
<evidence type="ECO:0000256" key="1">
    <source>
        <dbReference type="SAM" id="Phobius"/>
    </source>
</evidence>
<dbReference type="Proteomes" id="UP000033393">
    <property type="component" value="Unassembled WGS sequence"/>
</dbReference>
<dbReference type="Pfam" id="PF07693">
    <property type="entry name" value="KAP_NTPase"/>
    <property type="match status" value="1"/>
</dbReference>
<gene>
    <name evidence="3" type="ORF">UK23_14665</name>
</gene>
<evidence type="ECO:0000313" key="4">
    <source>
        <dbReference type="Proteomes" id="UP000033393"/>
    </source>
</evidence>
<feature type="transmembrane region" description="Helical" evidence="1">
    <location>
        <begin position="72"/>
        <end position="93"/>
    </location>
</feature>
<feature type="transmembrane region" description="Helical" evidence="1">
    <location>
        <begin position="100"/>
        <end position="119"/>
    </location>
</feature>
<proteinExistence type="predicted"/>
<protein>
    <recommendedName>
        <fullName evidence="2">KAP NTPase domain-containing protein</fullName>
    </recommendedName>
</protein>
<feature type="domain" description="KAP NTPase" evidence="2">
    <location>
        <begin position="265"/>
        <end position="465"/>
    </location>
</feature>
<dbReference type="RefSeq" id="WP_045312048.1">
    <property type="nucleotide sequence ID" value="NZ_JYJG01000086.1"/>
</dbReference>
<accession>A0A0F0H4R6</accession>
<dbReference type="InterPro" id="IPR011646">
    <property type="entry name" value="KAP_P-loop"/>
</dbReference>
<sequence>MTEDEVFEQAVDAALDSMRDREPFDRERLRTAAEVARPWVMAQAQEQQRKHAQQMASVEFHRVRWTAEHPVFWRWMFVVVLPTAPMVIAGLVLRVEISVFLTWSLTALGLSLATLWLSGKGSWGRWVARGWSIIGSGTSMLTLGTSFALLAGWAEWGFLLLFALGCLGAMALGDAVATVLPTGEVIRAIEAADVALREWRAAVLELGVLPVLRAEVRSRETLPGVELRYRDAAGLQKGGSLIGHQPVPAGRRLADLVRRLDGGNFALAGPRGAGKTSLLEAFRQGAYLEPRQPLDLVVMVAAPVDYVPREFVLHLYACACRAVLSYVELVHPYARKRAGRRDLWWREAPDEAVTAVRAALRGLESIAYVRTHTGEASGKFGFRGAEVGYKKSFSLAGRPATFPELVDDFRTFVAAMAAALDPERLVIIIDEMDRIGAGEQARRFLNEIKAVFDVPGCYYLISVSTEAQHDFELAGVGLRSVFDSSFDEVVRVDYLDHELARALISRSVEEFPESFVALAYAFSGGVARQLIRSARAIVRQEQGTPLATVAATLIEDEFDRVCKTTADALTAAQTQEDVTGLLRVLVGRGVEDLRGYRKSIQAAYDGEDAAIKNLRDLAAARVEFLAVVRDYFTNDLTEVVPAQVDALARARRYAGSNPVTGLALLQEFSAAMPERPAPEQSPQ</sequence>
<dbReference type="AlphaFoldDB" id="A0A0F0H4R6"/>
<evidence type="ECO:0000259" key="2">
    <source>
        <dbReference type="Pfam" id="PF07693"/>
    </source>
</evidence>
<evidence type="ECO:0000313" key="3">
    <source>
        <dbReference type="EMBL" id="KJK49312.1"/>
    </source>
</evidence>
<keyword evidence="1" id="KW-0472">Membrane</keyword>
<name>A0A0F0H4R6_LENAE</name>
<feature type="transmembrane region" description="Helical" evidence="1">
    <location>
        <begin position="131"/>
        <end position="151"/>
    </location>
</feature>
<dbReference type="InterPro" id="IPR027417">
    <property type="entry name" value="P-loop_NTPase"/>
</dbReference>